<dbReference type="OrthoDB" id="6894286at2"/>
<protein>
    <submittedName>
        <fullName evidence="2">Uncharacterized protein</fullName>
    </submittedName>
</protein>
<keyword evidence="3" id="KW-1185">Reference proteome</keyword>
<dbReference type="RefSeq" id="WP_144572042.1">
    <property type="nucleotide sequence ID" value="NZ_VLKG01000009.1"/>
</dbReference>
<dbReference type="AlphaFoldDB" id="A0A562I0Z7"/>
<gene>
    <name evidence="2" type="ORF">LX59_02341</name>
</gene>
<dbReference type="Proteomes" id="UP000319627">
    <property type="component" value="Unassembled WGS sequence"/>
</dbReference>
<comment type="caution">
    <text evidence="2">The sequence shown here is derived from an EMBL/GenBank/DDBJ whole genome shotgun (WGS) entry which is preliminary data.</text>
</comment>
<evidence type="ECO:0000313" key="3">
    <source>
        <dbReference type="Proteomes" id="UP000319627"/>
    </source>
</evidence>
<sequence>MMTLNPLSNLFAQLEAQAKAVDSTTEPPQPTTTHPKLYLLVLDNAQTIQHFSPSSVEEVHTHARLKHGVSLLRVVAVPNAKRFLTNEELSKALAGTWRPMQNRTGLPPHTLLVRVANLLGCSGDYLLKQGFLEPCDLEEQAATDPWVLAEGIRRDPRWCPPPMSEQRTMPHEPDSAGQGEPQAHTTHWTAQIAPAEWLQARDAYLNHLLACPNCWAPIKRYCPEGQALHQHYQNQPKEARHD</sequence>
<organism evidence="2 3">
    <name type="scientific">Azomonas agilis</name>
    <dbReference type="NCBI Taxonomy" id="116849"/>
    <lineage>
        <taxon>Bacteria</taxon>
        <taxon>Pseudomonadati</taxon>
        <taxon>Pseudomonadota</taxon>
        <taxon>Gammaproteobacteria</taxon>
        <taxon>Pseudomonadales</taxon>
        <taxon>Pseudomonadaceae</taxon>
        <taxon>Azomonas</taxon>
    </lineage>
</organism>
<proteinExistence type="predicted"/>
<evidence type="ECO:0000313" key="2">
    <source>
        <dbReference type="EMBL" id="TWH64394.1"/>
    </source>
</evidence>
<reference evidence="2 3" key="1">
    <citation type="submission" date="2019-07" db="EMBL/GenBank/DDBJ databases">
        <title>Genomic Encyclopedia of Type Strains, Phase I: the one thousand microbial genomes (KMG-I) project.</title>
        <authorList>
            <person name="Kyrpides N."/>
        </authorList>
    </citation>
    <scope>NUCLEOTIDE SEQUENCE [LARGE SCALE GENOMIC DNA]</scope>
    <source>
        <strain evidence="2 3">DSM 375</strain>
    </source>
</reference>
<name>A0A562I0Z7_9GAMM</name>
<feature type="region of interest" description="Disordered" evidence="1">
    <location>
        <begin position="161"/>
        <end position="185"/>
    </location>
</feature>
<accession>A0A562I0Z7</accession>
<dbReference type="EMBL" id="VLKG01000009">
    <property type="protein sequence ID" value="TWH64394.1"/>
    <property type="molecule type" value="Genomic_DNA"/>
</dbReference>
<evidence type="ECO:0000256" key="1">
    <source>
        <dbReference type="SAM" id="MobiDB-lite"/>
    </source>
</evidence>